<dbReference type="RefSeq" id="WP_078783759.1">
    <property type="nucleotide sequence ID" value="NZ_FUYF01000003.1"/>
</dbReference>
<dbReference type="EMBL" id="FUYF01000003">
    <property type="protein sequence ID" value="SKA78273.1"/>
    <property type="molecule type" value="Genomic_DNA"/>
</dbReference>
<dbReference type="Gene3D" id="3.30.470.20">
    <property type="entry name" value="ATP-grasp fold, B domain"/>
    <property type="match status" value="1"/>
</dbReference>
<evidence type="ECO:0000313" key="7">
    <source>
        <dbReference type="Proteomes" id="UP000190286"/>
    </source>
</evidence>
<dbReference type="PANTHER" id="PTHR43585">
    <property type="entry name" value="FUMIPYRROLE BIOSYNTHESIS PROTEIN C"/>
    <property type="match status" value="1"/>
</dbReference>
<dbReference type="SUPFAM" id="SSF56059">
    <property type="entry name" value="Glutathione synthetase ATP-binding domain-like"/>
    <property type="match status" value="1"/>
</dbReference>
<dbReference type="Gene3D" id="3.30.1490.20">
    <property type="entry name" value="ATP-grasp fold, A domain"/>
    <property type="match status" value="1"/>
</dbReference>
<dbReference type="GO" id="GO:0046872">
    <property type="term" value="F:metal ion binding"/>
    <property type="evidence" value="ECO:0007669"/>
    <property type="project" value="InterPro"/>
</dbReference>
<protein>
    <submittedName>
        <fullName evidence="6">ATP-grasp domain-containing protein</fullName>
    </submittedName>
</protein>
<organism evidence="6 7">
    <name type="scientific">Gemmiger formicilis</name>
    <dbReference type="NCBI Taxonomy" id="745368"/>
    <lineage>
        <taxon>Bacteria</taxon>
        <taxon>Bacillati</taxon>
        <taxon>Bacillota</taxon>
        <taxon>Clostridia</taxon>
        <taxon>Eubacteriales</taxon>
        <taxon>Gemmiger</taxon>
    </lineage>
</organism>
<dbReference type="Pfam" id="PF02655">
    <property type="entry name" value="ATP-grasp_3"/>
    <property type="match status" value="1"/>
</dbReference>
<dbReference type="InterPro" id="IPR052032">
    <property type="entry name" value="ATP-dep_AA_Ligase"/>
</dbReference>
<dbReference type="GO" id="GO:0016874">
    <property type="term" value="F:ligase activity"/>
    <property type="evidence" value="ECO:0007669"/>
    <property type="project" value="UniProtKB-KW"/>
</dbReference>
<feature type="domain" description="ATP-grasp" evidence="5">
    <location>
        <begin position="118"/>
        <end position="315"/>
    </location>
</feature>
<dbReference type="PANTHER" id="PTHR43585:SF2">
    <property type="entry name" value="ATP-GRASP ENZYME FSQD"/>
    <property type="match status" value="1"/>
</dbReference>
<reference evidence="6 7" key="1">
    <citation type="submission" date="2017-02" db="EMBL/GenBank/DDBJ databases">
        <authorList>
            <person name="Peterson S.W."/>
        </authorList>
    </citation>
    <scope>NUCLEOTIDE SEQUENCE [LARGE SCALE GENOMIC DNA]</scope>
    <source>
        <strain evidence="6 7">ATCC 27749</strain>
    </source>
</reference>
<evidence type="ECO:0000313" key="6">
    <source>
        <dbReference type="EMBL" id="SKA78273.1"/>
    </source>
</evidence>
<dbReference type="GeneID" id="93337248"/>
<evidence type="ECO:0000256" key="4">
    <source>
        <dbReference type="PROSITE-ProRule" id="PRU00409"/>
    </source>
</evidence>
<dbReference type="InterPro" id="IPR003806">
    <property type="entry name" value="ATP-grasp_PylC-type"/>
</dbReference>
<evidence type="ECO:0000256" key="2">
    <source>
        <dbReference type="ARBA" id="ARBA00022741"/>
    </source>
</evidence>
<dbReference type="AlphaFoldDB" id="A0A1T4WLR2"/>
<evidence type="ECO:0000256" key="1">
    <source>
        <dbReference type="ARBA" id="ARBA00022598"/>
    </source>
</evidence>
<dbReference type="InterPro" id="IPR011761">
    <property type="entry name" value="ATP-grasp"/>
</dbReference>
<evidence type="ECO:0000259" key="5">
    <source>
        <dbReference type="PROSITE" id="PS50975"/>
    </source>
</evidence>
<dbReference type="STRING" id="745368.SAMN02745178_00763"/>
<keyword evidence="3 4" id="KW-0067">ATP-binding</keyword>
<dbReference type="GO" id="GO:0005524">
    <property type="term" value="F:ATP binding"/>
    <property type="evidence" value="ECO:0007669"/>
    <property type="project" value="UniProtKB-UniRule"/>
</dbReference>
<proteinExistence type="predicted"/>
<sequence>MNFIFVSPHFPKTYWNFCDRLHRNGVNVLGIGDAPFDEIPWELKQCLTEYYRVNDLGNYDEMLRAVAYFTFHYGKIDWIESNNEYWLEMDAQLRTDFNINTGAKNDFIERIKYKSKMKESYIAAGVPVARYHIVSTLAEARAFIKEVGYPVIVKPDNGCGAEATYKLRNFTELKEFYAEPHNVRYIMEEYINGTIVSFDGVADSHCVPLFYTSNVFPTPLLDIVSQNGDLSYWTQKSVPAALKDVGFRTIKAFGAKSRFFHCEFFQLNEDKPGLGKKGDYVALEVNMRPAGGYTPDMINYANSVDCYQIWADMVCYDEVRNAELDGPKYFCVYVGRRDCHEYKHTHAQIMAKYGSRMRMCERIPQALRLDMGDWMYTAVVRSTAERDAFIRYVQEQA</sequence>
<keyword evidence="2 4" id="KW-0547">Nucleotide-binding</keyword>
<accession>A0A1T4WLR2</accession>
<gene>
    <name evidence="6" type="ORF">SAMN02745178_00763</name>
</gene>
<keyword evidence="7" id="KW-1185">Reference proteome</keyword>
<dbReference type="OrthoDB" id="24041at2"/>
<dbReference type="PROSITE" id="PS50975">
    <property type="entry name" value="ATP_GRASP"/>
    <property type="match status" value="1"/>
</dbReference>
<keyword evidence="1" id="KW-0436">Ligase</keyword>
<name>A0A1T4WLR2_9FIRM</name>
<dbReference type="InterPro" id="IPR013815">
    <property type="entry name" value="ATP_grasp_subdomain_1"/>
</dbReference>
<evidence type="ECO:0000256" key="3">
    <source>
        <dbReference type="ARBA" id="ARBA00022840"/>
    </source>
</evidence>
<dbReference type="Proteomes" id="UP000190286">
    <property type="component" value="Unassembled WGS sequence"/>
</dbReference>